<name>A0A0R2EZT5_LIMFE</name>
<dbReference type="InterPro" id="IPR036390">
    <property type="entry name" value="WH_DNA-bd_sf"/>
</dbReference>
<dbReference type="SUPFAM" id="SSF53822">
    <property type="entry name" value="Periplasmic binding protein-like I"/>
    <property type="match status" value="1"/>
</dbReference>
<dbReference type="Proteomes" id="UP000503169">
    <property type="component" value="Chromosome"/>
</dbReference>
<reference evidence="5 8" key="2">
    <citation type="submission" date="2021-01" db="EMBL/GenBank/DDBJ databases">
        <title>Development of a method for detection of lactic acid bacteria that cause putrefactive shochu mash.</title>
        <authorList>
            <person name="Takashita H."/>
            <person name="Fujihara E."/>
            <person name="Takayama K."/>
            <person name="Yamamoto H."/>
            <person name="Mizutani M."/>
            <person name="Kajiwara Y."/>
        </authorList>
    </citation>
    <scope>NUCLEOTIDE SEQUENCE [LARGE SCALE GENOMIC DNA]</scope>
    <source>
        <strain evidence="5 8">01-B1</strain>
    </source>
</reference>
<dbReference type="CDD" id="cd01541">
    <property type="entry name" value="PBP1_AraR"/>
    <property type="match status" value="1"/>
</dbReference>
<dbReference type="Gene3D" id="1.10.10.10">
    <property type="entry name" value="Winged helix-like DNA-binding domain superfamily/Winged helix DNA-binding domain"/>
    <property type="match status" value="1"/>
</dbReference>
<keyword evidence="3" id="KW-0804">Transcription</keyword>
<dbReference type="EMBL" id="CP050919">
    <property type="protein sequence ID" value="QIX59316.1"/>
    <property type="molecule type" value="Genomic_DNA"/>
</dbReference>
<dbReference type="PANTHER" id="PTHR30146:SF150">
    <property type="entry name" value="ARABINOSE METABOLISM TRANSCRIPTIONAL REPRESSOR"/>
    <property type="match status" value="1"/>
</dbReference>
<organism evidence="5 8">
    <name type="scientific">Limosilactobacillus fermentum</name>
    <name type="common">Lactobacillus fermentum</name>
    <dbReference type="NCBI Taxonomy" id="1613"/>
    <lineage>
        <taxon>Bacteria</taxon>
        <taxon>Bacillati</taxon>
        <taxon>Bacillota</taxon>
        <taxon>Bacilli</taxon>
        <taxon>Lactobacillales</taxon>
        <taxon>Lactobacillaceae</taxon>
        <taxon>Limosilactobacillus</taxon>
    </lineage>
</organism>
<evidence type="ECO:0000256" key="3">
    <source>
        <dbReference type="ARBA" id="ARBA00023163"/>
    </source>
</evidence>
<dbReference type="PANTHER" id="PTHR30146">
    <property type="entry name" value="LACI-RELATED TRANSCRIPTIONAL REPRESSOR"/>
    <property type="match status" value="1"/>
</dbReference>
<evidence type="ECO:0000259" key="4">
    <source>
        <dbReference type="PROSITE" id="PS50949"/>
    </source>
</evidence>
<dbReference type="InterPro" id="IPR036388">
    <property type="entry name" value="WH-like_DNA-bd_sf"/>
</dbReference>
<dbReference type="Gene3D" id="3.40.50.2300">
    <property type="match status" value="2"/>
</dbReference>
<reference evidence="6 7" key="1">
    <citation type="submission" date="2020-04" db="EMBL/GenBank/DDBJ databases">
        <title>Novel strain L. Fermentum HFD1 producer antibacterial peptides.</title>
        <authorList>
            <person name="Ozhegov G.D."/>
            <person name="Pavlova A.S."/>
            <person name="Zhuravleva D.E."/>
            <person name="Gogoleva N.V."/>
            <person name="Shagimardanova E.I."/>
            <person name="Markelova M.I."/>
            <person name="Yarullina D.R."/>
            <person name="Kayumov A.R."/>
        </authorList>
    </citation>
    <scope>NUCLEOTIDE SEQUENCE [LARGE SCALE GENOMIC DNA]</scope>
    <source>
        <strain evidence="6 7">HFD1</strain>
    </source>
</reference>
<dbReference type="Pfam" id="PF13377">
    <property type="entry name" value="Peripla_BP_3"/>
    <property type="match status" value="1"/>
</dbReference>
<dbReference type="SMART" id="SM00345">
    <property type="entry name" value="HTH_GNTR"/>
    <property type="match status" value="1"/>
</dbReference>
<feature type="domain" description="HTH gntR-type" evidence="4">
    <location>
        <begin position="3"/>
        <end position="71"/>
    </location>
</feature>
<evidence type="ECO:0000313" key="6">
    <source>
        <dbReference type="EMBL" id="QIX59316.1"/>
    </source>
</evidence>
<dbReference type="AlphaFoldDB" id="A0A0R2EZT5"/>
<dbReference type="EMBL" id="BOLH01000003">
    <property type="protein sequence ID" value="GIC71409.1"/>
    <property type="molecule type" value="Genomic_DNA"/>
</dbReference>
<evidence type="ECO:0000313" key="5">
    <source>
        <dbReference type="EMBL" id="GIC71409.1"/>
    </source>
</evidence>
<protein>
    <submittedName>
        <fullName evidence="6">Arabinose metabolism transcriptional repressor</fullName>
    </submittedName>
    <submittedName>
        <fullName evidence="5">GntR family transcriptional regulator</fullName>
    </submittedName>
</protein>
<dbReference type="PROSITE" id="PS50949">
    <property type="entry name" value="HTH_GNTR"/>
    <property type="match status" value="1"/>
</dbReference>
<dbReference type="InterPro" id="IPR000524">
    <property type="entry name" value="Tscrpt_reg_HTH_GntR"/>
</dbReference>
<evidence type="ECO:0000256" key="1">
    <source>
        <dbReference type="ARBA" id="ARBA00023015"/>
    </source>
</evidence>
<dbReference type="InterPro" id="IPR033532">
    <property type="entry name" value="AraR_ligand_bind_dom"/>
</dbReference>
<evidence type="ECO:0000256" key="2">
    <source>
        <dbReference type="ARBA" id="ARBA00023125"/>
    </source>
</evidence>
<keyword evidence="2" id="KW-0238">DNA-binding</keyword>
<dbReference type="GO" id="GO:0003700">
    <property type="term" value="F:DNA-binding transcription factor activity"/>
    <property type="evidence" value="ECO:0007669"/>
    <property type="project" value="InterPro"/>
</dbReference>
<evidence type="ECO:0000313" key="7">
    <source>
        <dbReference type="Proteomes" id="UP000503169"/>
    </source>
</evidence>
<gene>
    <name evidence="5" type="primary">araR</name>
    <name evidence="6" type="ORF">HCY95_01775</name>
    <name evidence="5" type="ORF">LF01B1_04240</name>
</gene>
<dbReference type="InterPro" id="IPR046335">
    <property type="entry name" value="LacI/GalR-like_sensor"/>
</dbReference>
<dbReference type="InterPro" id="IPR028082">
    <property type="entry name" value="Peripla_BP_I"/>
</dbReference>
<dbReference type="Pfam" id="PF00392">
    <property type="entry name" value="GntR"/>
    <property type="match status" value="1"/>
</dbReference>
<dbReference type="Proteomes" id="UP000653631">
    <property type="component" value="Unassembled WGS sequence"/>
</dbReference>
<dbReference type="PRINTS" id="PR00035">
    <property type="entry name" value="HTHGNTR"/>
</dbReference>
<keyword evidence="1" id="KW-0805">Transcription regulation</keyword>
<dbReference type="SUPFAM" id="SSF46785">
    <property type="entry name" value="Winged helix' DNA-binding domain"/>
    <property type="match status" value="1"/>
</dbReference>
<dbReference type="CDD" id="cd07377">
    <property type="entry name" value="WHTH_GntR"/>
    <property type="match status" value="1"/>
</dbReference>
<dbReference type="GO" id="GO:0000976">
    <property type="term" value="F:transcription cis-regulatory region binding"/>
    <property type="evidence" value="ECO:0007669"/>
    <property type="project" value="TreeGrafter"/>
</dbReference>
<evidence type="ECO:0000313" key="8">
    <source>
        <dbReference type="Proteomes" id="UP000653631"/>
    </source>
</evidence>
<sequence>MAENKYEIVKRGLQTVIESGEYSVGDKLPTESELMDQYGVSRYTVRRAISDLQNEHYVYRIQGGGMYVDDWQGNQRQQAINNKMIGVVTTHLADYIFPSIISGIDRAISAQGYSLIVSNTHNNRDKERQSLQQMIDNKVAGLIIEPTQSALPDPNIDLYQEVAKQQIPCIFINAHYPQLDAPYLEVKDREAEREMVEHLMGMGHQRILGIFQVDDMQGLHRMQGFINAYMAHPEISYLSETVMYQSGQDMTKVLEQVARILDKPERPTAVVCYNDELAIQIMDVIRSLDLTIPEDVSIVGFDDFVLSRYLEPRLTTIEHPKEKMGLDAGKMIMARINGEEVAPILYDLKMVYTESITPPIK</sequence>
<accession>A0A0R2EZT5</accession>
<proteinExistence type="predicted"/>
<dbReference type="RefSeq" id="WP_054173642.1">
    <property type="nucleotide sequence ID" value="NZ_BOLH01000003.1"/>
</dbReference>